<reference evidence="1 2" key="1">
    <citation type="submission" date="2020-10" db="EMBL/GenBank/DDBJ databases">
        <authorList>
            <person name="Castelo-Branco R."/>
            <person name="Eusebio N."/>
            <person name="Adriana R."/>
            <person name="Vieira A."/>
            <person name="Brugerolle De Fraissinette N."/>
            <person name="Rezende De Castro R."/>
            <person name="Schneider M.P."/>
            <person name="Vasconcelos V."/>
            <person name="Leao P.N."/>
        </authorList>
    </citation>
    <scope>NUCLEOTIDE SEQUENCE [LARGE SCALE GENOMIC DNA]</scope>
    <source>
        <strain evidence="1 2">LEGE 06226</strain>
    </source>
</reference>
<organism evidence="1 2">
    <name type="scientific">Planktothrix mougeotii LEGE 06226</name>
    <dbReference type="NCBI Taxonomy" id="1828728"/>
    <lineage>
        <taxon>Bacteria</taxon>
        <taxon>Bacillati</taxon>
        <taxon>Cyanobacteriota</taxon>
        <taxon>Cyanophyceae</taxon>
        <taxon>Oscillatoriophycideae</taxon>
        <taxon>Oscillatoriales</taxon>
        <taxon>Microcoleaceae</taxon>
        <taxon>Planktothrix</taxon>
    </lineage>
</organism>
<dbReference type="Proteomes" id="UP000640725">
    <property type="component" value="Unassembled WGS sequence"/>
</dbReference>
<comment type="caution">
    <text evidence="1">The sequence shown here is derived from an EMBL/GenBank/DDBJ whole genome shotgun (WGS) entry which is preliminary data.</text>
</comment>
<evidence type="ECO:0008006" key="3">
    <source>
        <dbReference type="Google" id="ProtNLM"/>
    </source>
</evidence>
<evidence type="ECO:0000313" key="1">
    <source>
        <dbReference type="EMBL" id="MBE9146606.1"/>
    </source>
</evidence>
<dbReference type="EMBL" id="JADEWU010000111">
    <property type="protein sequence ID" value="MBE9146606.1"/>
    <property type="molecule type" value="Genomic_DNA"/>
</dbReference>
<gene>
    <name evidence="1" type="ORF">IQ236_25765</name>
</gene>
<name>A0ABR9UKC7_9CYAN</name>
<sequence length="226" mass="25204">MSEQTISEKLFERFCKENKIQLSRIEVSIIPGKKEPDYEIETSLGKVLVEVKQFDPNSEELKLQKQLEDRGWTDAFGGEPGAKVRLKIQSAAKQLKSRGAGSVPSMVVLYNNVPISRRGTDPYEIKTAMYGMEKIDFSVASHISGTSVKDRGFGTKRKMTQSSNTSISAVAALYSGLDQQLLICVFHNIYAAKPLDIHSFQGEKIKHYAIADKVPGQFQEWKEIGG</sequence>
<keyword evidence="2" id="KW-1185">Reference proteome</keyword>
<proteinExistence type="predicted"/>
<accession>A0ABR9UKC7</accession>
<protein>
    <recommendedName>
        <fullName evidence="3">Restriction endonuclease</fullName>
    </recommendedName>
</protein>
<dbReference type="RefSeq" id="WP_193871923.1">
    <property type="nucleotide sequence ID" value="NZ_JADEWU010000111.1"/>
</dbReference>
<evidence type="ECO:0000313" key="2">
    <source>
        <dbReference type="Proteomes" id="UP000640725"/>
    </source>
</evidence>